<sequence>MNLWWLKFDLPLPSGIVKAMELTSLEASATDDAEVIIIINKAKLVKKLKYITKGSLNMLGSRTTYHIRYKSRELKMSVASTRNPTVSSNLLTADLISE</sequence>
<protein>
    <submittedName>
        <fullName evidence="1">Uncharacterized protein</fullName>
    </submittedName>
</protein>
<organism evidence="1 2">
    <name type="scientific">Trichonephila inaurata madagascariensis</name>
    <dbReference type="NCBI Taxonomy" id="2747483"/>
    <lineage>
        <taxon>Eukaryota</taxon>
        <taxon>Metazoa</taxon>
        <taxon>Ecdysozoa</taxon>
        <taxon>Arthropoda</taxon>
        <taxon>Chelicerata</taxon>
        <taxon>Arachnida</taxon>
        <taxon>Araneae</taxon>
        <taxon>Araneomorphae</taxon>
        <taxon>Entelegynae</taxon>
        <taxon>Araneoidea</taxon>
        <taxon>Nephilidae</taxon>
        <taxon>Trichonephila</taxon>
        <taxon>Trichonephila inaurata</taxon>
    </lineage>
</organism>
<reference evidence="1" key="1">
    <citation type="submission" date="2020-08" db="EMBL/GenBank/DDBJ databases">
        <title>Multicomponent nature underlies the extraordinary mechanical properties of spider dragline silk.</title>
        <authorList>
            <person name="Kono N."/>
            <person name="Nakamura H."/>
            <person name="Mori M."/>
            <person name="Yoshida Y."/>
            <person name="Ohtoshi R."/>
            <person name="Malay A.D."/>
            <person name="Moran D.A.P."/>
            <person name="Tomita M."/>
            <person name="Numata K."/>
            <person name="Arakawa K."/>
        </authorList>
    </citation>
    <scope>NUCLEOTIDE SEQUENCE</scope>
</reference>
<name>A0A8X6Y7X5_9ARAC</name>
<proteinExistence type="predicted"/>
<dbReference type="OrthoDB" id="6436861at2759"/>
<dbReference type="EMBL" id="BMAV01016741">
    <property type="protein sequence ID" value="GFY67780.1"/>
    <property type="molecule type" value="Genomic_DNA"/>
</dbReference>
<gene>
    <name evidence="1" type="ORF">TNIN_74681</name>
</gene>
<dbReference type="Proteomes" id="UP000886998">
    <property type="component" value="Unassembled WGS sequence"/>
</dbReference>
<keyword evidence="2" id="KW-1185">Reference proteome</keyword>
<evidence type="ECO:0000313" key="2">
    <source>
        <dbReference type="Proteomes" id="UP000886998"/>
    </source>
</evidence>
<dbReference type="AlphaFoldDB" id="A0A8X6Y7X5"/>
<accession>A0A8X6Y7X5</accession>
<comment type="caution">
    <text evidence="1">The sequence shown here is derived from an EMBL/GenBank/DDBJ whole genome shotgun (WGS) entry which is preliminary data.</text>
</comment>
<evidence type="ECO:0000313" key="1">
    <source>
        <dbReference type="EMBL" id="GFY67780.1"/>
    </source>
</evidence>